<dbReference type="InterPro" id="IPR050628">
    <property type="entry name" value="SNF2_RAD54_helicase_TF"/>
</dbReference>
<feature type="domain" description="Helicase ATP-binding" evidence="4">
    <location>
        <begin position="315"/>
        <end position="495"/>
    </location>
</feature>
<dbReference type="InterPro" id="IPR038718">
    <property type="entry name" value="SNF2-like_sf"/>
</dbReference>
<evidence type="ECO:0000259" key="4">
    <source>
        <dbReference type="PROSITE" id="PS51192"/>
    </source>
</evidence>
<keyword evidence="2" id="KW-0378">Hydrolase</keyword>
<dbReference type="EMBL" id="KV750978">
    <property type="protein sequence ID" value="OCL02270.1"/>
    <property type="molecule type" value="Genomic_DNA"/>
</dbReference>
<evidence type="ECO:0000256" key="3">
    <source>
        <dbReference type="ARBA" id="ARBA00022840"/>
    </source>
</evidence>
<dbReference type="Gene3D" id="3.40.50.10810">
    <property type="entry name" value="Tandem AAA-ATPase domain"/>
    <property type="match status" value="2"/>
</dbReference>
<dbReference type="PANTHER" id="PTHR45626">
    <property type="entry name" value="TRANSCRIPTION TERMINATION FACTOR 2-RELATED"/>
    <property type="match status" value="1"/>
</dbReference>
<dbReference type="AlphaFoldDB" id="A0A8E2JLY6"/>
<sequence length="604" mass="67995">MSNERDIWGSQHVNELLFGVHFFDQSKGQNCGYSTTISGLKSEGLISTEDIRTTYQGNGNRPVGGVGDHELVCFGMVNHLPITPETNSPFCGTEMHIPVFLNGPSGQVFLKDSITEVATVEESTLSMLNTLLEEKDLYLRFSCSTAPDSSILCNKSRSTKRAKHSSKISTYLSVIVYGPGELFDDVGKFLDSNELYLQDPYGCDRNVRYRNPHRISGRDPIVPMTFGLRPLAFSHGETLNPCDILADFESDETLPESESPPALKTALHQKQALSFMLRRECGWRLRDPQSDLWRIAQSPLGSHLYMNSLTEGAQTNPPPQFRGGIPADHMGLGKTLSMIALIASDHSHATNKITETGSETLSQTPHSGHPPLAQLAFSQNRSEYENFHFAKTTLLIVPLSLLQSWEAQLAEHLHQGQILWAKHHGSQRLRDQEELQRYGLIITTFQTVSSEFRKLASVPSAVCAIESTSRWAMTGTPLQNRLTDFATLLQFLQAQGEEAVIERLKKLVKILTLRRSKATIQLPERLDHIQYLDFSVAELVRYRDIEAPIVDMLDATLEHEGQSTGIYLHALSKINTLRKFYRRKKFITLCQRYAMEPQYCRTRI</sequence>
<dbReference type="PANTHER" id="PTHR45626:SF22">
    <property type="entry name" value="DNA REPAIR PROTEIN RAD5"/>
    <property type="match status" value="1"/>
</dbReference>
<keyword evidence="1" id="KW-0547">Nucleotide-binding</keyword>
<proteinExistence type="predicted"/>
<dbReference type="GO" id="GO:0005634">
    <property type="term" value="C:nucleus"/>
    <property type="evidence" value="ECO:0007669"/>
    <property type="project" value="TreeGrafter"/>
</dbReference>
<evidence type="ECO:0000256" key="1">
    <source>
        <dbReference type="ARBA" id="ARBA00022741"/>
    </source>
</evidence>
<dbReference type="InterPro" id="IPR014001">
    <property type="entry name" value="Helicase_ATP-bd"/>
</dbReference>
<protein>
    <recommendedName>
        <fullName evidence="4">Helicase ATP-binding domain-containing protein</fullName>
    </recommendedName>
</protein>
<dbReference type="GO" id="GO:0006281">
    <property type="term" value="P:DNA repair"/>
    <property type="evidence" value="ECO:0007669"/>
    <property type="project" value="TreeGrafter"/>
</dbReference>
<dbReference type="GO" id="GO:0005524">
    <property type="term" value="F:ATP binding"/>
    <property type="evidence" value="ECO:0007669"/>
    <property type="project" value="UniProtKB-KW"/>
</dbReference>
<dbReference type="SUPFAM" id="SSF52540">
    <property type="entry name" value="P-loop containing nucleoside triphosphate hydrolases"/>
    <property type="match status" value="1"/>
</dbReference>
<gene>
    <name evidence="5" type="ORF">AOQ84DRAFT_382836</name>
</gene>
<dbReference type="SMART" id="SM00487">
    <property type="entry name" value="DEXDc"/>
    <property type="match status" value="1"/>
</dbReference>
<dbReference type="InterPro" id="IPR000330">
    <property type="entry name" value="SNF2_N"/>
</dbReference>
<dbReference type="Pfam" id="PF00176">
    <property type="entry name" value="SNF2-rel_dom"/>
    <property type="match status" value="2"/>
</dbReference>
<dbReference type="OrthoDB" id="448448at2759"/>
<evidence type="ECO:0000313" key="5">
    <source>
        <dbReference type="EMBL" id="OCL02270.1"/>
    </source>
</evidence>
<name>A0A8E2JLY6_9PEZI</name>
<organism evidence="5 6">
    <name type="scientific">Glonium stellatum</name>
    <dbReference type="NCBI Taxonomy" id="574774"/>
    <lineage>
        <taxon>Eukaryota</taxon>
        <taxon>Fungi</taxon>
        <taxon>Dikarya</taxon>
        <taxon>Ascomycota</taxon>
        <taxon>Pezizomycotina</taxon>
        <taxon>Dothideomycetes</taxon>
        <taxon>Pleosporomycetidae</taxon>
        <taxon>Gloniales</taxon>
        <taxon>Gloniaceae</taxon>
        <taxon>Glonium</taxon>
    </lineage>
</organism>
<evidence type="ECO:0000256" key="2">
    <source>
        <dbReference type="ARBA" id="ARBA00022801"/>
    </source>
</evidence>
<dbReference type="InterPro" id="IPR027417">
    <property type="entry name" value="P-loop_NTPase"/>
</dbReference>
<dbReference type="CDD" id="cd18008">
    <property type="entry name" value="DEXDc_SHPRH-like"/>
    <property type="match status" value="1"/>
</dbReference>
<dbReference type="Proteomes" id="UP000250140">
    <property type="component" value="Unassembled WGS sequence"/>
</dbReference>
<accession>A0A8E2JLY6</accession>
<reference evidence="5 6" key="1">
    <citation type="journal article" date="2016" name="Nat. Commun.">
        <title>Ectomycorrhizal ecology is imprinted in the genome of the dominant symbiotic fungus Cenococcum geophilum.</title>
        <authorList>
            <consortium name="DOE Joint Genome Institute"/>
            <person name="Peter M."/>
            <person name="Kohler A."/>
            <person name="Ohm R.A."/>
            <person name="Kuo A."/>
            <person name="Krutzmann J."/>
            <person name="Morin E."/>
            <person name="Arend M."/>
            <person name="Barry K.W."/>
            <person name="Binder M."/>
            <person name="Choi C."/>
            <person name="Clum A."/>
            <person name="Copeland A."/>
            <person name="Grisel N."/>
            <person name="Haridas S."/>
            <person name="Kipfer T."/>
            <person name="LaButti K."/>
            <person name="Lindquist E."/>
            <person name="Lipzen A."/>
            <person name="Maire R."/>
            <person name="Meier B."/>
            <person name="Mihaltcheva S."/>
            <person name="Molinier V."/>
            <person name="Murat C."/>
            <person name="Poggeler S."/>
            <person name="Quandt C.A."/>
            <person name="Sperisen C."/>
            <person name="Tritt A."/>
            <person name="Tisserant E."/>
            <person name="Crous P.W."/>
            <person name="Henrissat B."/>
            <person name="Nehls U."/>
            <person name="Egli S."/>
            <person name="Spatafora J.W."/>
            <person name="Grigoriev I.V."/>
            <person name="Martin F.M."/>
        </authorList>
    </citation>
    <scope>NUCLEOTIDE SEQUENCE [LARGE SCALE GENOMIC DNA]</scope>
    <source>
        <strain evidence="5 6">CBS 207.34</strain>
    </source>
</reference>
<dbReference type="GO" id="GO:0016787">
    <property type="term" value="F:hydrolase activity"/>
    <property type="evidence" value="ECO:0007669"/>
    <property type="project" value="UniProtKB-KW"/>
</dbReference>
<keyword evidence="3" id="KW-0067">ATP-binding</keyword>
<evidence type="ECO:0000313" key="6">
    <source>
        <dbReference type="Proteomes" id="UP000250140"/>
    </source>
</evidence>
<dbReference type="GO" id="GO:0008094">
    <property type="term" value="F:ATP-dependent activity, acting on DNA"/>
    <property type="evidence" value="ECO:0007669"/>
    <property type="project" value="TreeGrafter"/>
</dbReference>
<keyword evidence="6" id="KW-1185">Reference proteome</keyword>
<dbReference type="PROSITE" id="PS51192">
    <property type="entry name" value="HELICASE_ATP_BIND_1"/>
    <property type="match status" value="1"/>
</dbReference>